<dbReference type="EMBL" id="SOJN01000072">
    <property type="protein sequence ID" value="TET45938.1"/>
    <property type="molecule type" value="Genomic_DNA"/>
</dbReference>
<dbReference type="PANTHER" id="PTHR12682:SF11">
    <property type="entry name" value="PROTEIN ARCHEASE"/>
    <property type="match status" value="1"/>
</dbReference>
<dbReference type="NCBIfam" id="NF001617">
    <property type="entry name" value="PRK00407.1"/>
    <property type="match status" value="1"/>
</dbReference>
<evidence type="ECO:0000259" key="6">
    <source>
        <dbReference type="Pfam" id="PF01951"/>
    </source>
</evidence>
<dbReference type="PANTHER" id="PTHR12682">
    <property type="entry name" value="ARCHEASE"/>
    <property type="match status" value="1"/>
</dbReference>
<dbReference type="InterPro" id="IPR023572">
    <property type="entry name" value="Archease_dom"/>
</dbReference>
<comment type="function">
    <text evidence="5">Activates the tRNA-splicing ligase complex by facilitating the enzymatic turnover of catalytic subunit RtcB. Acts by promoting the guanylylation of RtcB, a key intermediate step in tRNA ligation. Can also alter the NTP specificity of RtcB such that ATP, dGTP or ITP is used efficiently.</text>
</comment>
<organism evidence="7 8">
    <name type="scientific">candidate division TA06 bacterium</name>
    <dbReference type="NCBI Taxonomy" id="2250710"/>
    <lineage>
        <taxon>Bacteria</taxon>
        <taxon>Bacteria division TA06</taxon>
    </lineage>
</organism>
<dbReference type="HAMAP" id="MF_01222">
    <property type="entry name" value="Archease_arch"/>
    <property type="match status" value="1"/>
</dbReference>
<dbReference type="Gene3D" id="3.55.10.10">
    <property type="entry name" value="Archease domain"/>
    <property type="match status" value="1"/>
</dbReference>
<dbReference type="InterPro" id="IPR036820">
    <property type="entry name" value="Archease_dom_sf"/>
</dbReference>
<comment type="caution">
    <text evidence="7">The sequence shown here is derived from an EMBL/GenBank/DDBJ whole genome shotgun (WGS) entry which is preliminary data.</text>
</comment>
<dbReference type="AlphaFoldDB" id="A0A523UTR9"/>
<dbReference type="InterPro" id="IPR022952">
    <property type="entry name" value="Archease_arc"/>
</dbReference>
<evidence type="ECO:0000256" key="5">
    <source>
        <dbReference type="HAMAP-Rule" id="MF_01222"/>
    </source>
</evidence>
<name>A0A523UTR9_UNCT6</name>
<proteinExistence type="inferred from homology"/>
<evidence type="ECO:0000256" key="1">
    <source>
        <dbReference type="ARBA" id="ARBA00007963"/>
    </source>
</evidence>
<sequence length="137" mass="15346">MKDFETFEHKADMGIRGYGQTAEEAFENGAKALFSVMVDIGSVEGKERRDIDCSADDLETLFVEWLNSLLSVADSEGLVFSRFDVKIDGGNLTGWAMGEELKYEKHKPVVEVKAATYHMLKVEKTNDRFVAQCVVDV</sequence>
<evidence type="ECO:0000256" key="3">
    <source>
        <dbReference type="ARBA" id="ARBA00022723"/>
    </source>
</evidence>
<feature type="binding site" evidence="5">
    <location>
        <position position="12"/>
    </location>
    <ligand>
        <name>Ca(2+)</name>
        <dbReference type="ChEBI" id="CHEBI:29108"/>
    </ligand>
</feature>
<evidence type="ECO:0000256" key="2">
    <source>
        <dbReference type="ARBA" id="ARBA00022694"/>
    </source>
</evidence>
<keyword evidence="2 5" id="KW-0819">tRNA processing</keyword>
<reference evidence="7 8" key="1">
    <citation type="submission" date="2019-03" db="EMBL/GenBank/DDBJ databases">
        <title>Metabolic potential of uncultured bacteria and archaea associated with petroleum seepage in deep-sea sediments.</title>
        <authorList>
            <person name="Dong X."/>
            <person name="Hubert C."/>
        </authorList>
    </citation>
    <scope>NUCLEOTIDE SEQUENCE [LARGE SCALE GENOMIC DNA]</scope>
    <source>
        <strain evidence="7">E44_bin18</strain>
    </source>
</reference>
<dbReference type="SUPFAM" id="SSF69819">
    <property type="entry name" value="MTH1598-like"/>
    <property type="match status" value="1"/>
</dbReference>
<protein>
    <recommendedName>
        <fullName evidence="5">Protein archease</fullName>
    </recommendedName>
</protein>
<feature type="binding site" evidence="5">
    <location>
        <position position="137"/>
    </location>
    <ligand>
        <name>Ca(2+)</name>
        <dbReference type="ChEBI" id="CHEBI:29108"/>
    </ligand>
</feature>
<dbReference type="GO" id="GO:0006388">
    <property type="term" value="P:tRNA splicing, via endonucleolytic cleavage and ligation"/>
    <property type="evidence" value="ECO:0007669"/>
    <property type="project" value="UniProtKB-UniRule"/>
</dbReference>
<dbReference type="Pfam" id="PF01951">
    <property type="entry name" value="Archease"/>
    <property type="match status" value="1"/>
</dbReference>
<evidence type="ECO:0000313" key="8">
    <source>
        <dbReference type="Proteomes" id="UP000315525"/>
    </source>
</evidence>
<accession>A0A523UTR9</accession>
<feature type="domain" description="Archease" evidence="6">
    <location>
        <begin position="4"/>
        <end position="137"/>
    </location>
</feature>
<comment type="similarity">
    <text evidence="1 5">Belongs to the archease family.</text>
</comment>
<dbReference type="Proteomes" id="UP000315525">
    <property type="component" value="Unassembled WGS sequence"/>
</dbReference>
<dbReference type="GO" id="GO:0005509">
    <property type="term" value="F:calcium ion binding"/>
    <property type="evidence" value="ECO:0007669"/>
    <property type="project" value="UniProtKB-UniRule"/>
</dbReference>
<evidence type="ECO:0000256" key="4">
    <source>
        <dbReference type="ARBA" id="ARBA00022837"/>
    </source>
</evidence>
<evidence type="ECO:0000313" key="7">
    <source>
        <dbReference type="EMBL" id="TET45938.1"/>
    </source>
</evidence>
<keyword evidence="3 5" id="KW-0479">Metal-binding</keyword>
<dbReference type="InterPro" id="IPR002804">
    <property type="entry name" value="Archease"/>
</dbReference>
<feature type="binding site" evidence="5">
    <location>
        <position position="136"/>
    </location>
    <ligand>
        <name>Ca(2+)</name>
        <dbReference type="ChEBI" id="CHEBI:29108"/>
    </ligand>
</feature>
<keyword evidence="4 5" id="KW-0106">Calcium</keyword>
<gene>
    <name evidence="7" type="ORF">E3J62_05900</name>
</gene>